<organism evidence="2 3">
    <name type="scientific">Streptomyces venezuelae</name>
    <dbReference type="NCBI Taxonomy" id="54571"/>
    <lineage>
        <taxon>Bacteria</taxon>
        <taxon>Bacillati</taxon>
        <taxon>Actinomycetota</taxon>
        <taxon>Actinomycetes</taxon>
        <taxon>Kitasatosporales</taxon>
        <taxon>Streptomycetaceae</taxon>
        <taxon>Streptomyces</taxon>
    </lineage>
</organism>
<feature type="region of interest" description="Disordered" evidence="1">
    <location>
        <begin position="1"/>
        <end position="26"/>
    </location>
</feature>
<dbReference type="EMBL" id="CP029189">
    <property type="protein sequence ID" value="QES53609.1"/>
    <property type="molecule type" value="Genomic_DNA"/>
</dbReference>
<dbReference type="Proteomes" id="UP000324101">
    <property type="component" value="Chromosome"/>
</dbReference>
<evidence type="ECO:0000313" key="2">
    <source>
        <dbReference type="EMBL" id="QES53609.1"/>
    </source>
</evidence>
<proteinExistence type="predicted"/>
<sequence>MKAPATPAPPGPPGSRTRSQRLGRSSPVITRGYYAHFMPEAGKGPGTLDGLLGSGVPGVPAGTPRMLPSAVEW</sequence>
<dbReference type="OrthoDB" id="1822491at2"/>
<evidence type="ECO:0000256" key="1">
    <source>
        <dbReference type="SAM" id="MobiDB-lite"/>
    </source>
</evidence>
<name>A0A5P2DL01_STRVZ</name>
<feature type="compositionally biased region" description="Pro residues" evidence="1">
    <location>
        <begin position="1"/>
        <end position="13"/>
    </location>
</feature>
<evidence type="ECO:0000313" key="3">
    <source>
        <dbReference type="Proteomes" id="UP000324101"/>
    </source>
</evidence>
<protein>
    <submittedName>
        <fullName evidence="2">Uncharacterized protein</fullName>
    </submittedName>
</protein>
<dbReference type="AlphaFoldDB" id="A0A5P2DL01"/>
<feature type="region of interest" description="Disordered" evidence="1">
    <location>
        <begin position="54"/>
        <end position="73"/>
    </location>
</feature>
<reference evidence="2 3" key="1">
    <citation type="submission" date="2018-05" db="EMBL/GenBank/DDBJ databases">
        <title>Streptomyces venezuelae.</title>
        <authorList>
            <person name="Kim W."/>
            <person name="Lee N."/>
            <person name="Cho B.-K."/>
        </authorList>
    </citation>
    <scope>NUCLEOTIDE SEQUENCE [LARGE SCALE GENOMIC DNA]</scope>
    <source>
        <strain evidence="2 3">ATCC 21018</strain>
    </source>
</reference>
<gene>
    <name evidence="2" type="ORF">DEJ51_04540</name>
</gene>
<accession>A0A5P2DL01</accession>